<dbReference type="Gene3D" id="3.40.50.720">
    <property type="entry name" value="NAD(P)-binding Rossmann-like Domain"/>
    <property type="match status" value="1"/>
</dbReference>
<name>A0A292PV11_9PEZI</name>
<dbReference type="Proteomes" id="UP001412239">
    <property type="component" value="Unassembled WGS sequence"/>
</dbReference>
<organism evidence="2 3">
    <name type="scientific">Tuber aestivum</name>
    <name type="common">summer truffle</name>
    <dbReference type="NCBI Taxonomy" id="59557"/>
    <lineage>
        <taxon>Eukaryota</taxon>
        <taxon>Fungi</taxon>
        <taxon>Dikarya</taxon>
        <taxon>Ascomycota</taxon>
        <taxon>Pezizomycotina</taxon>
        <taxon>Pezizomycetes</taxon>
        <taxon>Pezizales</taxon>
        <taxon>Tuberaceae</taxon>
        <taxon>Tuber</taxon>
    </lineage>
</organism>
<keyword evidence="3" id="KW-1185">Reference proteome</keyword>
<protein>
    <recommendedName>
        <fullName evidence="1">NAD-dependent epimerase/dehydratase domain-containing protein</fullName>
    </recommendedName>
</protein>
<evidence type="ECO:0000259" key="1">
    <source>
        <dbReference type="Pfam" id="PF01370"/>
    </source>
</evidence>
<reference evidence="2" key="1">
    <citation type="submission" date="2015-10" db="EMBL/GenBank/DDBJ databases">
        <authorList>
            <person name="Regsiter A."/>
            <person name="william w."/>
        </authorList>
    </citation>
    <scope>NUCLEOTIDE SEQUENCE</scope>
    <source>
        <strain evidence="2">Montdore</strain>
    </source>
</reference>
<dbReference type="SUPFAM" id="SSF51735">
    <property type="entry name" value="NAD(P)-binding Rossmann-fold domains"/>
    <property type="match status" value="1"/>
</dbReference>
<evidence type="ECO:0000313" key="3">
    <source>
        <dbReference type="Proteomes" id="UP001412239"/>
    </source>
</evidence>
<feature type="domain" description="NAD-dependent epimerase/dehydratase" evidence="1">
    <location>
        <begin position="18"/>
        <end position="250"/>
    </location>
</feature>
<proteinExistence type="predicted"/>
<gene>
    <name evidence="2" type="ORF">GSTUAT00005409001</name>
</gene>
<dbReference type="PANTHER" id="PTHR43245">
    <property type="entry name" value="BIFUNCTIONAL POLYMYXIN RESISTANCE PROTEIN ARNA"/>
    <property type="match status" value="1"/>
</dbReference>
<evidence type="ECO:0000313" key="2">
    <source>
        <dbReference type="EMBL" id="CUS10545.1"/>
    </source>
</evidence>
<dbReference type="InterPro" id="IPR050177">
    <property type="entry name" value="Lipid_A_modif_metabolic_enz"/>
</dbReference>
<dbReference type="InterPro" id="IPR001509">
    <property type="entry name" value="Epimerase_deHydtase"/>
</dbReference>
<dbReference type="InterPro" id="IPR036291">
    <property type="entry name" value="NAD(P)-bd_dom_sf"/>
</dbReference>
<accession>A0A292PV11</accession>
<sequence>MTEVTAPAPAGTDTKPSVLIIGGLGFIGRFLAKYIHTNNLASEIRIVDKQLPQLAWLAPEFTDVCTLERFQQGDLSREHTCERVFTRPDGSTWDYVFNCGGDTRYSQDDEIYKQRSLKLSTTAAKEAARKGVKCWVEISTGAVYKSDREPSKETDRLKPWLKLAKYRLQAEEELKQIEGLNLVIVRLANVYGEYCSKVIATILCMARVYAYLKEEMKWLWTKDLRTHTVHVTDVARALWHAADWHTSGRKNWDESMGSTPIFNVVDHGDTSQGTLQKHISNIFGIKTGFHGTIVSSFAKLNLGSAVDEENDEILQPWGDLLNEAGITRPGPITPYLDNELVKDDDLSLDGTRFEKVTGFRYHVPEITEEGLREVIDSYRRLNWWPPIELGNSENGENGQVIAEAASR</sequence>
<dbReference type="AlphaFoldDB" id="A0A292PV11"/>
<dbReference type="Pfam" id="PF01370">
    <property type="entry name" value="Epimerase"/>
    <property type="match status" value="1"/>
</dbReference>
<dbReference type="PANTHER" id="PTHR43245:SF11">
    <property type="entry name" value="LD23561P"/>
    <property type="match status" value="1"/>
</dbReference>
<dbReference type="EMBL" id="LN891045">
    <property type="protein sequence ID" value="CUS10545.1"/>
    <property type="molecule type" value="Genomic_DNA"/>
</dbReference>